<evidence type="ECO:0000256" key="3">
    <source>
        <dbReference type="ARBA" id="ARBA00007012"/>
    </source>
</evidence>
<dbReference type="EMBL" id="OM368296">
    <property type="protein sequence ID" value="UNO54079.1"/>
    <property type="molecule type" value="Genomic_DNA"/>
</dbReference>
<comment type="function">
    <text evidence="1">Core subunit of the mitochondrial membrane respiratory chain NADH dehydrogenase (Complex I) that is believed to belong to the minimal assembly required for catalysis. Complex I functions in the transfer of electrons from NADH to the respiratory chain. The immediate electron acceptor for the enzyme is believed to be ubiquinone.</text>
</comment>
<feature type="domain" description="NADH:quinone oxidoreductase/Mrp antiporter transmembrane" evidence="19">
    <location>
        <begin position="25"/>
        <end position="270"/>
    </location>
</feature>
<keyword evidence="13 18" id="KW-0520">NAD</keyword>
<dbReference type="PANTHER" id="PTHR46552">
    <property type="entry name" value="NADH-UBIQUINONE OXIDOREDUCTASE CHAIN 2"/>
    <property type="match status" value="1"/>
</dbReference>
<evidence type="ECO:0000256" key="12">
    <source>
        <dbReference type="ARBA" id="ARBA00022989"/>
    </source>
</evidence>
<keyword evidence="15 18" id="KW-0496">Mitochondrion</keyword>
<dbReference type="InterPro" id="IPR050175">
    <property type="entry name" value="Complex_I_Subunit_2"/>
</dbReference>
<evidence type="ECO:0000256" key="4">
    <source>
        <dbReference type="ARBA" id="ARBA00012944"/>
    </source>
</evidence>
<dbReference type="GO" id="GO:0008137">
    <property type="term" value="F:NADH dehydrogenase (ubiquinone) activity"/>
    <property type="evidence" value="ECO:0007669"/>
    <property type="project" value="UniProtKB-EC"/>
</dbReference>
<evidence type="ECO:0000256" key="7">
    <source>
        <dbReference type="ARBA" id="ARBA00022660"/>
    </source>
</evidence>
<dbReference type="Pfam" id="PF00361">
    <property type="entry name" value="Proton_antipo_M"/>
    <property type="match status" value="1"/>
</dbReference>
<dbReference type="InterPro" id="IPR001750">
    <property type="entry name" value="ND/Mrp_TM"/>
</dbReference>
<evidence type="ECO:0000256" key="18">
    <source>
        <dbReference type="RuleBase" id="RU003403"/>
    </source>
</evidence>
<evidence type="ECO:0000256" key="10">
    <source>
        <dbReference type="ARBA" id="ARBA00022967"/>
    </source>
</evidence>
<dbReference type="AlphaFoldDB" id="A0A976R6S6"/>
<keyword evidence="8 18" id="KW-0812">Transmembrane</keyword>
<organism evidence="20">
    <name type="scientific">Haemaphysalis tibetensis</name>
    <dbReference type="NCBI Taxonomy" id="1811858"/>
    <lineage>
        <taxon>Eukaryota</taxon>
        <taxon>Metazoa</taxon>
        <taxon>Ecdysozoa</taxon>
        <taxon>Arthropoda</taxon>
        <taxon>Chelicerata</taxon>
        <taxon>Arachnida</taxon>
        <taxon>Acari</taxon>
        <taxon>Parasitiformes</taxon>
        <taxon>Ixodida</taxon>
        <taxon>Ixodoidea</taxon>
        <taxon>Ixodidae</taxon>
        <taxon>Haemaphysalinae</taxon>
        <taxon>Haemaphysalis</taxon>
    </lineage>
</organism>
<evidence type="ECO:0000256" key="13">
    <source>
        <dbReference type="ARBA" id="ARBA00023027"/>
    </source>
</evidence>
<evidence type="ECO:0000256" key="17">
    <source>
        <dbReference type="ARBA" id="ARBA00049551"/>
    </source>
</evidence>
<protein>
    <recommendedName>
        <fullName evidence="5 18">NADH-ubiquinone oxidoreductase chain 2</fullName>
        <ecNumber evidence="4 18">7.1.1.2</ecNumber>
    </recommendedName>
</protein>
<feature type="transmembrane region" description="Helical" evidence="18">
    <location>
        <begin position="84"/>
        <end position="103"/>
    </location>
</feature>
<comment type="catalytic activity">
    <reaction evidence="17 18">
        <text>a ubiquinone + NADH + 5 H(+)(in) = a ubiquinol + NAD(+) + 4 H(+)(out)</text>
        <dbReference type="Rhea" id="RHEA:29091"/>
        <dbReference type="Rhea" id="RHEA-COMP:9565"/>
        <dbReference type="Rhea" id="RHEA-COMP:9566"/>
        <dbReference type="ChEBI" id="CHEBI:15378"/>
        <dbReference type="ChEBI" id="CHEBI:16389"/>
        <dbReference type="ChEBI" id="CHEBI:17976"/>
        <dbReference type="ChEBI" id="CHEBI:57540"/>
        <dbReference type="ChEBI" id="CHEBI:57945"/>
        <dbReference type="EC" id="7.1.1.2"/>
    </reaction>
</comment>
<dbReference type="EC" id="7.1.1.2" evidence="4 18"/>
<accession>A0A976R6S6</accession>
<keyword evidence="11 18" id="KW-0249">Electron transport</keyword>
<keyword evidence="16 18" id="KW-0472">Membrane</keyword>
<dbReference type="GO" id="GO:0006120">
    <property type="term" value="P:mitochondrial electron transport, NADH to ubiquinone"/>
    <property type="evidence" value="ECO:0007669"/>
    <property type="project" value="InterPro"/>
</dbReference>
<feature type="transmembrane region" description="Helical" evidence="18">
    <location>
        <begin position="50"/>
        <end position="72"/>
    </location>
</feature>
<evidence type="ECO:0000256" key="14">
    <source>
        <dbReference type="ARBA" id="ARBA00023075"/>
    </source>
</evidence>
<evidence type="ECO:0000256" key="15">
    <source>
        <dbReference type="ARBA" id="ARBA00023128"/>
    </source>
</evidence>
<feature type="transmembrane region" description="Helical" evidence="18">
    <location>
        <begin position="137"/>
        <end position="155"/>
    </location>
</feature>
<evidence type="ECO:0000313" key="20">
    <source>
        <dbReference type="EMBL" id="UNO54040.1"/>
    </source>
</evidence>
<keyword evidence="10 18" id="KW-1278">Translocase</keyword>
<feature type="transmembrane region" description="Helical" evidence="18">
    <location>
        <begin position="301"/>
        <end position="318"/>
    </location>
</feature>
<keyword evidence="6" id="KW-0813">Transport</keyword>
<keyword evidence="7 18" id="KW-0679">Respiratory chain</keyword>
<comment type="similarity">
    <text evidence="3 18">Belongs to the complex I subunit 2 family.</text>
</comment>
<dbReference type="RefSeq" id="YP_010324911.1">
    <property type="nucleotide sequence ID" value="NC_062066.1"/>
</dbReference>
<keyword evidence="12 18" id="KW-1133">Transmembrane helix</keyword>
<feature type="transmembrane region" description="Helical" evidence="18">
    <location>
        <begin position="225"/>
        <end position="253"/>
    </location>
</feature>
<dbReference type="InterPro" id="IPR003917">
    <property type="entry name" value="NADH_UbQ_OxRdtase_chain2"/>
</dbReference>
<gene>
    <name evidence="20" type="primary">ND2</name>
</gene>
<proteinExistence type="inferred from homology"/>
<evidence type="ECO:0000256" key="11">
    <source>
        <dbReference type="ARBA" id="ARBA00022982"/>
    </source>
</evidence>
<keyword evidence="9 18" id="KW-0999">Mitochondrion inner membrane</keyword>
<name>A0A976R6S6_9ACAR</name>
<feature type="transmembrane region" description="Helical" evidence="18">
    <location>
        <begin position="6"/>
        <end position="29"/>
    </location>
</feature>
<evidence type="ECO:0000256" key="5">
    <source>
        <dbReference type="ARBA" id="ARBA00021008"/>
    </source>
</evidence>
<evidence type="ECO:0000256" key="6">
    <source>
        <dbReference type="ARBA" id="ARBA00022448"/>
    </source>
</evidence>
<dbReference type="PRINTS" id="PR01436">
    <property type="entry name" value="NADHDHGNASE2"/>
</dbReference>
<keyword evidence="14 18" id="KW-0830">Ubiquinone</keyword>
<evidence type="ECO:0000313" key="21">
    <source>
        <dbReference type="EMBL" id="UNO54079.1"/>
    </source>
</evidence>
<comment type="subcellular location">
    <subcellularLocation>
        <location evidence="2 18">Mitochondrion inner membrane</location>
        <topology evidence="2 18">Multi-pass membrane protein</topology>
    </subcellularLocation>
</comment>
<dbReference type="GeneID" id="71467272"/>
<evidence type="ECO:0000256" key="9">
    <source>
        <dbReference type="ARBA" id="ARBA00022792"/>
    </source>
</evidence>
<dbReference type="GO" id="GO:0005743">
    <property type="term" value="C:mitochondrial inner membrane"/>
    <property type="evidence" value="ECO:0007669"/>
    <property type="project" value="UniProtKB-SubCell"/>
</dbReference>
<geneLocation type="mitochondrion" evidence="20"/>
<evidence type="ECO:0000256" key="16">
    <source>
        <dbReference type="ARBA" id="ARBA00023136"/>
    </source>
</evidence>
<evidence type="ECO:0000259" key="19">
    <source>
        <dbReference type="Pfam" id="PF00361"/>
    </source>
</evidence>
<feature type="transmembrane region" description="Helical" evidence="18">
    <location>
        <begin position="259"/>
        <end position="280"/>
    </location>
</feature>
<dbReference type="EMBL" id="OM368293">
    <property type="protein sequence ID" value="UNO54040.1"/>
    <property type="molecule type" value="Genomic_DNA"/>
</dbReference>
<dbReference type="CTD" id="4536"/>
<reference evidence="20" key="1">
    <citation type="submission" date="2022-01" db="EMBL/GenBank/DDBJ databases">
        <authorList>
            <person name="Tian J."/>
            <person name="Hou X."/>
            <person name="Ge M."/>
            <person name="Xu H."/>
            <person name="Yu B."/>
            <person name="Liu J."/>
            <person name="Shao R."/>
            <person name="Holmes E.C."/>
            <person name="Lei C."/>
            <person name="Shi M."/>
        </authorList>
    </citation>
    <scope>NUCLEOTIDE SEQUENCE</scope>
    <source>
        <strain evidence="20">Z15</strain>
        <strain evidence="21">Z20</strain>
    </source>
</reference>
<evidence type="ECO:0000256" key="1">
    <source>
        <dbReference type="ARBA" id="ARBA00003257"/>
    </source>
</evidence>
<evidence type="ECO:0000256" key="8">
    <source>
        <dbReference type="ARBA" id="ARBA00022692"/>
    </source>
</evidence>
<comment type="function">
    <text evidence="18">Core subunit of the mitochondrial membrane respiratory chain NADH dehydrogenase (Complex I) which catalyzes electron transfer from NADH through the respiratory chain, using ubiquinone as an electron acceptor. Essential for the catalytic activity and assembly of complex I.</text>
</comment>
<evidence type="ECO:0000256" key="2">
    <source>
        <dbReference type="ARBA" id="ARBA00004448"/>
    </source>
</evidence>
<dbReference type="PANTHER" id="PTHR46552:SF1">
    <property type="entry name" value="NADH-UBIQUINONE OXIDOREDUCTASE CHAIN 2"/>
    <property type="match status" value="1"/>
</dbReference>
<sequence>MFFKNLMKWMIMITIMVTISSNFWFIFWIMMEMNMMMFITIMKNNKMENCFSMIMYFIVQSFSSILFFMSASFSSMNSSFLIEFLMNLSILIKLAMIPFHYWLISISEILDFDSFLMILSAQKIIPLFILSKIKMEISFLISLMSLVFSSMMAFNLKMFKKILIFSSIAHQSWMIIMIFFSSNFWISYMIIYFIMINSIINILKKNNSHSLSNFLLKKMPINEKMSMLMSMLSLGGMPPFIGFFIKFLALLILMKNSKIIMIILIMTSLINIFIYIRLMTPILMSMNKHMIPMNFMKKTKKYSINLLTILTLIMFNMMI</sequence>